<accession>A0A0F9T8C4</accession>
<dbReference type="EMBL" id="LAZR01001874">
    <property type="protein sequence ID" value="KKN37743.1"/>
    <property type="molecule type" value="Genomic_DNA"/>
</dbReference>
<comment type="caution">
    <text evidence="1">The sequence shown here is derived from an EMBL/GenBank/DDBJ whole genome shotgun (WGS) entry which is preliminary data.</text>
</comment>
<proteinExistence type="predicted"/>
<feature type="non-terminal residue" evidence="1">
    <location>
        <position position="1"/>
    </location>
</feature>
<organism evidence="1">
    <name type="scientific">marine sediment metagenome</name>
    <dbReference type="NCBI Taxonomy" id="412755"/>
    <lineage>
        <taxon>unclassified sequences</taxon>
        <taxon>metagenomes</taxon>
        <taxon>ecological metagenomes</taxon>
    </lineage>
</organism>
<name>A0A0F9T8C4_9ZZZZ</name>
<sequence length="53" mass="6053">IDPAWEDTESIVTDRRWVSAEEMKQLRFKPDSLAEVAFAADGVSYDPLEVIVR</sequence>
<evidence type="ECO:0008006" key="2">
    <source>
        <dbReference type="Google" id="ProtNLM"/>
    </source>
</evidence>
<reference evidence="1" key="1">
    <citation type="journal article" date="2015" name="Nature">
        <title>Complex archaea that bridge the gap between prokaryotes and eukaryotes.</title>
        <authorList>
            <person name="Spang A."/>
            <person name="Saw J.H."/>
            <person name="Jorgensen S.L."/>
            <person name="Zaremba-Niedzwiedzka K."/>
            <person name="Martijn J."/>
            <person name="Lind A.E."/>
            <person name="van Eijk R."/>
            <person name="Schleper C."/>
            <person name="Guy L."/>
            <person name="Ettema T.J."/>
        </authorList>
    </citation>
    <scope>NUCLEOTIDE SEQUENCE</scope>
</reference>
<dbReference type="AlphaFoldDB" id="A0A0F9T8C4"/>
<evidence type="ECO:0000313" key="1">
    <source>
        <dbReference type="EMBL" id="KKN37743.1"/>
    </source>
</evidence>
<gene>
    <name evidence="1" type="ORF">LCGC14_0760570</name>
</gene>
<protein>
    <recommendedName>
        <fullName evidence="2">NUDIX hydrolase</fullName>
    </recommendedName>
</protein>